<evidence type="ECO:0000313" key="3">
    <source>
        <dbReference type="Proteomes" id="UP000027730"/>
    </source>
</evidence>
<feature type="region of interest" description="Disordered" evidence="1">
    <location>
        <begin position="458"/>
        <end position="481"/>
    </location>
</feature>
<dbReference type="GeneID" id="25412957"/>
<feature type="compositionally biased region" description="Basic and acidic residues" evidence="1">
    <location>
        <begin position="80"/>
        <end position="96"/>
    </location>
</feature>
<evidence type="ECO:0000256" key="1">
    <source>
        <dbReference type="SAM" id="MobiDB-lite"/>
    </source>
</evidence>
<feature type="region of interest" description="Disordered" evidence="1">
    <location>
        <begin position="60"/>
        <end position="97"/>
    </location>
</feature>
<gene>
    <name evidence="2" type="ORF">M436DRAFT_60234</name>
</gene>
<dbReference type="OrthoDB" id="3883934at2759"/>
<dbReference type="RefSeq" id="XP_013430969.1">
    <property type="nucleotide sequence ID" value="XM_013575515.1"/>
</dbReference>
<dbReference type="Proteomes" id="UP000027730">
    <property type="component" value="Unassembled WGS sequence"/>
</dbReference>
<reference evidence="2 3" key="1">
    <citation type="journal article" date="2014" name="BMC Genomics">
        <title>Genome sequencing of four Aureobasidium pullulans varieties: biotechnological potential, stress tolerance, and description of new species.</title>
        <authorList>
            <person name="Gostin Ar C."/>
            <person name="Ohm R.A."/>
            <person name="Kogej T."/>
            <person name="Sonjak S."/>
            <person name="Turk M."/>
            <person name="Zajc J."/>
            <person name="Zalar P."/>
            <person name="Grube M."/>
            <person name="Sun H."/>
            <person name="Han J."/>
            <person name="Sharma A."/>
            <person name="Chiniquy J."/>
            <person name="Ngan C.Y."/>
            <person name="Lipzen A."/>
            <person name="Barry K."/>
            <person name="Grigoriev I.V."/>
            <person name="Gunde-Cimerman N."/>
        </authorList>
    </citation>
    <scope>NUCLEOTIDE SEQUENCE [LARGE SCALE GENOMIC DNA]</scope>
    <source>
        <strain evidence="2 3">CBS 147.97</strain>
    </source>
</reference>
<organism evidence="2 3">
    <name type="scientific">Aureobasidium namibiae CBS 147.97</name>
    <dbReference type="NCBI Taxonomy" id="1043004"/>
    <lineage>
        <taxon>Eukaryota</taxon>
        <taxon>Fungi</taxon>
        <taxon>Dikarya</taxon>
        <taxon>Ascomycota</taxon>
        <taxon>Pezizomycotina</taxon>
        <taxon>Dothideomycetes</taxon>
        <taxon>Dothideomycetidae</taxon>
        <taxon>Dothideales</taxon>
        <taxon>Saccotheciaceae</taxon>
        <taxon>Aureobasidium</taxon>
    </lineage>
</organism>
<evidence type="ECO:0000313" key="2">
    <source>
        <dbReference type="EMBL" id="KEQ76399.1"/>
    </source>
</evidence>
<feature type="region of interest" description="Disordered" evidence="1">
    <location>
        <begin position="1"/>
        <end position="21"/>
    </location>
</feature>
<accession>A0A074WY01</accession>
<sequence length="567" mass="64820">MEPTTGSPHPAKFGARNRPYPRSNTLTIVLSISHVPRTCNNRSSDLLLNMTVKEKMFREATKTAKSKIGSPRQESPMSRKPVERNERQMRQNHRDQTTWPMTQLFVAQRALLLSQLRQNSSSVEEDRRTAHVATIERIYRMDLWQDFIDQSNRLPGHSPAEARAYWEKIDRLPYQQRKKAHDRAYKKGVDRAPFGTFGFRYISKRDVSDHVWFRDQALGTWRYWIISGTGCVHETFHLTPPPTIQLAWESQLKTRGHPGLDLRTQPAFHLTKYGVVHVREMPLAIITDHETWISTEPLKTQDVDEAVSKHFRIPLKRIVDPCLVVEISDAILKLRIGRPLYDPFSPLGFPVDYTEGYEEYEDEDEAGDKYDDEFGHLMWGMACWDWVFSDFDFNLNPYGPVGDYFFQQNGDIYTLTLKKPEGLSQEDDAAWHADVPYGPFASFARAVEATFWPPTPPAALNSSGIPRSSRRSQRSSKSPTYIYPNSPFPLASVPITRYKYGKPWDSKKVSHPAVHFGVSTPALGDIATHSNVALPAQPSPPPVIRSARSPRSNRRTASTMNSPSQLR</sequence>
<feature type="compositionally biased region" description="Polar residues" evidence="1">
    <location>
        <begin position="555"/>
        <end position="567"/>
    </location>
</feature>
<feature type="region of interest" description="Disordered" evidence="1">
    <location>
        <begin position="529"/>
        <end position="567"/>
    </location>
</feature>
<proteinExistence type="predicted"/>
<dbReference type="EMBL" id="KL584703">
    <property type="protein sequence ID" value="KEQ76399.1"/>
    <property type="molecule type" value="Genomic_DNA"/>
</dbReference>
<dbReference type="AlphaFoldDB" id="A0A074WY01"/>
<keyword evidence="3" id="KW-1185">Reference proteome</keyword>
<dbReference type="HOGENOM" id="CLU_480562_0_0_1"/>
<protein>
    <submittedName>
        <fullName evidence="2">Uncharacterized protein</fullName>
    </submittedName>
</protein>
<name>A0A074WY01_9PEZI</name>